<dbReference type="Proteomes" id="UP000030652">
    <property type="component" value="Unassembled WGS sequence"/>
</dbReference>
<name>A0A0B0EIS7_9BACT</name>
<reference evidence="1 2" key="1">
    <citation type="submission" date="2014-10" db="EMBL/GenBank/DDBJ databases">
        <title>Draft genome of anammox bacterium scalindua brodae, obtained using differential coverage binning of sequence data from two enrichment reactors.</title>
        <authorList>
            <person name="Speth D.R."/>
            <person name="Russ L."/>
            <person name="Kartal B."/>
            <person name="Op den Camp H.J."/>
            <person name="Dutilh B.E."/>
            <person name="Jetten M.S."/>
        </authorList>
    </citation>
    <scope>NUCLEOTIDE SEQUENCE [LARGE SCALE GENOMIC DNA]</scope>
    <source>
        <strain evidence="1">RU1</strain>
    </source>
</reference>
<protein>
    <submittedName>
        <fullName evidence="1">Uncharacterized protein</fullName>
    </submittedName>
</protein>
<dbReference type="AlphaFoldDB" id="A0A0B0EIS7"/>
<evidence type="ECO:0000313" key="1">
    <source>
        <dbReference type="EMBL" id="KHE90615.1"/>
    </source>
</evidence>
<evidence type="ECO:0000313" key="2">
    <source>
        <dbReference type="Proteomes" id="UP000030652"/>
    </source>
</evidence>
<accession>A0A0B0EIS7</accession>
<sequence>MNIDIKTTNGSKTQNEKVVNVIDKLSLAQEQHYVTIVPGVFRKVPADQKAATPVHKQVPIAGILNYFKRIF</sequence>
<proteinExistence type="predicted"/>
<organism evidence="1 2">
    <name type="scientific">Candidatus Scalindua brodae</name>
    <dbReference type="NCBI Taxonomy" id="237368"/>
    <lineage>
        <taxon>Bacteria</taxon>
        <taxon>Pseudomonadati</taxon>
        <taxon>Planctomycetota</taxon>
        <taxon>Candidatus Brocadiia</taxon>
        <taxon>Candidatus Brocadiales</taxon>
        <taxon>Candidatus Scalinduaceae</taxon>
        <taxon>Candidatus Scalindua</taxon>
    </lineage>
</organism>
<dbReference type="EMBL" id="JRYO01000252">
    <property type="protein sequence ID" value="KHE90615.1"/>
    <property type="molecule type" value="Genomic_DNA"/>
</dbReference>
<gene>
    <name evidence="1" type="ORF">SCABRO_03659</name>
</gene>
<comment type="caution">
    <text evidence="1">The sequence shown here is derived from an EMBL/GenBank/DDBJ whole genome shotgun (WGS) entry which is preliminary data.</text>
</comment>